<evidence type="ECO:0000313" key="3">
    <source>
        <dbReference type="Proteomes" id="UP001595843"/>
    </source>
</evidence>
<name>A0ABV8JFM6_9BACL</name>
<reference evidence="3" key="1">
    <citation type="journal article" date="2019" name="Int. J. Syst. Evol. Microbiol.">
        <title>The Global Catalogue of Microorganisms (GCM) 10K type strain sequencing project: providing services to taxonomists for standard genome sequencing and annotation.</title>
        <authorList>
            <consortium name="The Broad Institute Genomics Platform"/>
            <consortium name="The Broad Institute Genome Sequencing Center for Infectious Disease"/>
            <person name="Wu L."/>
            <person name="Ma J."/>
        </authorList>
    </citation>
    <scope>NUCLEOTIDE SEQUENCE [LARGE SCALE GENOMIC DNA]</scope>
    <source>
        <strain evidence="3">IBRC-M 10813</strain>
    </source>
</reference>
<feature type="region of interest" description="Disordered" evidence="1">
    <location>
        <begin position="36"/>
        <end position="56"/>
    </location>
</feature>
<evidence type="ECO:0000256" key="1">
    <source>
        <dbReference type="SAM" id="MobiDB-lite"/>
    </source>
</evidence>
<accession>A0ABV8JFM6</accession>
<evidence type="ECO:0000313" key="2">
    <source>
        <dbReference type="EMBL" id="MFC4077747.1"/>
    </source>
</evidence>
<sequence length="132" mass="14530">MGKRQDLKAWEEQIRQVVRSENTRVLVALRRGLQVDNSTPVPADPMDNKEKAEAEEPTIIRKKGAHRKTLHKRLPVPVPLPCLTRRPPGRWPVCTPGNHPKGLGYPTPDFGVLCAAQFAERGSPAGSAPVTS</sequence>
<dbReference type="RefSeq" id="WP_380705588.1">
    <property type="nucleotide sequence ID" value="NZ_JBHSAP010000018.1"/>
</dbReference>
<dbReference type="EMBL" id="JBHSAP010000018">
    <property type="protein sequence ID" value="MFC4077747.1"/>
    <property type="molecule type" value="Genomic_DNA"/>
</dbReference>
<dbReference type="Proteomes" id="UP001595843">
    <property type="component" value="Unassembled WGS sequence"/>
</dbReference>
<comment type="caution">
    <text evidence="2">The sequence shown here is derived from an EMBL/GenBank/DDBJ whole genome shotgun (WGS) entry which is preliminary data.</text>
</comment>
<gene>
    <name evidence="2" type="ORF">ACFOUO_13160</name>
</gene>
<proteinExistence type="predicted"/>
<organism evidence="2 3">
    <name type="scientific">Salinithrix halophila</name>
    <dbReference type="NCBI Taxonomy" id="1485204"/>
    <lineage>
        <taxon>Bacteria</taxon>
        <taxon>Bacillati</taxon>
        <taxon>Bacillota</taxon>
        <taxon>Bacilli</taxon>
        <taxon>Bacillales</taxon>
        <taxon>Thermoactinomycetaceae</taxon>
        <taxon>Salinithrix</taxon>
    </lineage>
</organism>
<protein>
    <submittedName>
        <fullName evidence="2">Uncharacterized protein</fullName>
    </submittedName>
</protein>
<keyword evidence="3" id="KW-1185">Reference proteome</keyword>